<organism evidence="4 5">
    <name type="scientific">Shewanella insulae</name>
    <dbReference type="NCBI Taxonomy" id="2681496"/>
    <lineage>
        <taxon>Bacteria</taxon>
        <taxon>Pseudomonadati</taxon>
        <taxon>Pseudomonadota</taxon>
        <taxon>Gammaproteobacteria</taxon>
        <taxon>Alteromonadales</taxon>
        <taxon>Shewanellaceae</taxon>
        <taxon>Shewanella</taxon>
    </lineage>
</organism>
<dbReference type="Gene3D" id="2.40.160.20">
    <property type="match status" value="1"/>
</dbReference>
<comment type="caution">
    <text evidence="4">The sequence shown here is derived from an EMBL/GenBank/DDBJ whole genome shotgun (WGS) entry which is preliminary data.</text>
</comment>
<evidence type="ECO:0000313" key="4">
    <source>
        <dbReference type="EMBL" id="MXR70570.1"/>
    </source>
</evidence>
<keyword evidence="1 2" id="KW-0732">Signal</keyword>
<evidence type="ECO:0000256" key="1">
    <source>
        <dbReference type="ARBA" id="ARBA00022729"/>
    </source>
</evidence>
<dbReference type="Pfam" id="PF13505">
    <property type="entry name" value="OMP_b-brl"/>
    <property type="match status" value="1"/>
</dbReference>
<evidence type="ECO:0000313" key="5">
    <source>
        <dbReference type="Proteomes" id="UP000474778"/>
    </source>
</evidence>
<dbReference type="EMBL" id="WRPA01000021">
    <property type="protein sequence ID" value="MXR70570.1"/>
    <property type="molecule type" value="Genomic_DNA"/>
</dbReference>
<dbReference type="InterPro" id="IPR027385">
    <property type="entry name" value="Beta-barrel_OMP"/>
</dbReference>
<dbReference type="Proteomes" id="UP000474778">
    <property type="component" value="Unassembled WGS sequence"/>
</dbReference>
<sequence length="209" mass="23000">MMRTRQILLTGLLTWMLAGGAWAQSDIYVAPFGGYSFGASELDATDVGTNTRGEVSIKDSSHYGIIVGMKTRDPGDIYLLYSHQSTDMHAAGMFNPNRLAKLQLDYAHFGGSLYFPKGNLRPYVTVSVGMTQMRPSGDFSDESRFSMGIGGGVEYLMGDNFSLFADGRGYATFIDSDNSLFCDANRCIWNISADVMWQGQVNAGFKYTF</sequence>
<reference evidence="4 5" key="1">
    <citation type="submission" date="2019-12" db="EMBL/GenBank/DDBJ databases">
        <title>Shewanella insulae sp. nov., isolated from a tidal flat.</title>
        <authorList>
            <person name="Yoon J.-H."/>
        </authorList>
    </citation>
    <scope>NUCLEOTIDE SEQUENCE [LARGE SCALE GENOMIC DNA]</scope>
    <source>
        <strain evidence="4 5">JBTF-M18</strain>
    </source>
</reference>
<dbReference type="AlphaFoldDB" id="A0A6L7I2R1"/>
<accession>A0A6L7I2R1</accession>
<evidence type="ECO:0000259" key="3">
    <source>
        <dbReference type="Pfam" id="PF13505"/>
    </source>
</evidence>
<evidence type="ECO:0000256" key="2">
    <source>
        <dbReference type="SAM" id="SignalP"/>
    </source>
</evidence>
<dbReference type="RefSeq" id="WP_160798591.1">
    <property type="nucleotide sequence ID" value="NZ_WRPA01000021.1"/>
</dbReference>
<feature type="chain" id="PRO_5026955774" evidence="2">
    <location>
        <begin position="24"/>
        <end position="209"/>
    </location>
</feature>
<dbReference type="SUPFAM" id="SSF56925">
    <property type="entry name" value="OMPA-like"/>
    <property type="match status" value="1"/>
</dbReference>
<name>A0A6L7I2R1_9GAMM</name>
<gene>
    <name evidence="4" type="ORF">GNT65_18090</name>
</gene>
<protein>
    <submittedName>
        <fullName evidence="4">Outer membrane beta-barrel protein</fullName>
    </submittedName>
</protein>
<dbReference type="InterPro" id="IPR011250">
    <property type="entry name" value="OMP/PagP_B-barrel"/>
</dbReference>
<feature type="domain" description="Outer membrane protein beta-barrel" evidence="3">
    <location>
        <begin position="20"/>
        <end position="209"/>
    </location>
</feature>
<feature type="signal peptide" evidence="2">
    <location>
        <begin position="1"/>
        <end position="23"/>
    </location>
</feature>
<keyword evidence="5" id="KW-1185">Reference proteome</keyword>
<proteinExistence type="predicted"/>